<comment type="subcellular location">
    <subcellularLocation>
        <location evidence="1 5">Nucleus</location>
    </subcellularLocation>
</comment>
<evidence type="ECO:0000256" key="6">
    <source>
        <dbReference type="SAM" id="MobiDB-lite"/>
    </source>
</evidence>
<dbReference type="OrthoDB" id="20198at2759"/>
<comment type="function">
    <text evidence="5">Component of the origin recognition complex (ORC) that binds origins of replication. DNA-binding is ATP-dependent. ORC is required to assemble the pre-replication complex necessary to initiate DNA replication.</text>
</comment>
<dbReference type="PANTHER" id="PTHR14052:SF0">
    <property type="entry name" value="ORIGIN RECOGNITION COMPLEX SUBUNIT 2"/>
    <property type="match status" value="1"/>
</dbReference>
<keyword evidence="4 5" id="KW-0539">Nucleus</keyword>
<feature type="region of interest" description="Disordered" evidence="6">
    <location>
        <begin position="1"/>
        <end position="136"/>
    </location>
</feature>
<protein>
    <recommendedName>
        <fullName evidence="5">Origin recognition complex subunit 2</fullName>
    </recommendedName>
</protein>
<evidence type="ECO:0000256" key="4">
    <source>
        <dbReference type="ARBA" id="ARBA00023242"/>
    </source>
</evidence>
<feature type="domain" description="Origin recognition complex subunit 2 winged-helix" evidence="8">
    <location>
        <begin position="376"/>
        <end position="434"/>
    </location>
</feature>
<comment type="caution">
    <text evidence="9">The sequence shown here is derived from an EMBL/GenBank/DDBJ whole genome shotgun (WGS) entry which is preliminary data.</text>
</comment>
<evidence type="ECO:0000313" key="10">
    <source>
        <dbReference type="Proteomes" id="UP000247498"/>
    </source>
</evidence>
<feature type="compositionally biased region" description="Acidic residues" evidence="6">
    <location>
        <begin position="1"/>
        <end position="10"/>
    </location>
</feature>
<dbReference type="Proteomes" id="UP000247498">
    <property type="component" value="Unassembled WGS sequence"/>
</dbReference>
<dbReference type="PANTHER" id="PTHR14052">
    <property type="entry name" value="ORIGIN RECOGNITION COMPLEX SUBUNIT 2"/>
    <property type="match status" value="1"/>
</dbReference>
<feature type="compositionally biased region" description="Low complexity" evidence="6">
    <location>
        <begin position="100"/>
        <end position="127"/>
    </location>
</feature>
<dbReference type="EMBL" id="BDRX01000091">
    <property type="protein sequence ID" value="GBF97073.1"/>
    <property type="molecule type" value="Genomic_DNA"/>
</dbReference>
<evidence type="ECO:0000256" key="1">
    <source>
        <dbReference type="ARBA" id="ARBA00004123"/>
    </source>
</evidence>
<dbReference type="GO" id="GO:0003688">
    <property type="term" value="F:DNA replication origin binding"/>
    <property type="evidence" value="ECO:0007669"/>
    <property type="project" value="UniProtKB-UniRule"/>
</dbReference>
<feature type="compositionally biased region" description="Low complexity" evidence="6">
    <location>
        <begin position="20"/>
        <end position="30"/>
    </location>
</feature>
<comment type="subunit">
    <text evidence="5">Component of the origin recognition complex (ORC).</text>
</comment>
<feature type="compositionally biased region" description="Low complexity" evidence="6">
    <location>
        <begin position="41"/>
        <end position="50"/>
    </location>
</feature>
<keyword evidence="3 5" id="KW-0235">DNA replication</keyword>
<dbReference type="Pfam" id="PF24882">
    <property type="entry name" value="WHD_ORC2"/>
    <property type="match status" value="1"/>
</dbReference>
<reference evidence="9 10" key="1">
    <citation type="journal article" date="2018" name="Sci. Rep.">
        <title>Raphidocelis subcapitata (=Pseudokirchneriella subcapitata) provides an insight into genome evolution and environmental adaptations in the Sphaeropleales.</title>
        <authorList>
            <person name="Suzuki S."/>
            <person name="Yamaguchi H."/>
            <person name="Nakajima N."/>
            <person name="Kawachi M."/>
        </authorList>
    </citation>
    <scope>NUCLEOTIDE SEQUENCE [LARGE SCALE GENOMIC DNA]</scope>
    <source>
        <strain evidence="9 10">NIES-35</strain>
    </source>
</reference>
<dbReference type="InterPro" id="IPR056772">
    <property type="entry name" value="RecA-like_ORC2"/>
</dbReference>
<evidence type="ECO:0000313" key="9">
    <source>
        <dbReference type="EMBL" id="GBF97073.1"/>
    </source>
</evidence>
<dbReference type="InterPro" id="IPR056773">
    <property type="entry name" value="WHD_ORC2"/>
</dbReference>
<proteinExistence type="inferred from homology"/>
<dbReference type="AlphaFoldDB" id="A0A2V0PGN5"/>
<feature type="domain" description="Origin recognition complex subunit 2 RecA-like" evidence="7">
    <location>
        <begin position="163"/>
        <end position="320"/>
    </location>
</feature>
<dbReference type="GO" id="GO:0005664">
    <property type="term" value="C:nuclear origin of replication recognition complex"/>
    <property type="evidence" value="ECO:0007669"/>
    <property type="project" value="UniProtKB-UniRule"/>
</dbReference>
<evidence type="ECO:0000256" key="5">
    <source>
        <dbReference type="RuleBase" id="RU368084"/>
    </source>
</evidence>
<dbReference type="InParanoid" id="A0A2V0PGN5"/>
<dbReference type="Pfam" id="PF04084">
    <property type="entry name" value="RecA-like_ORC2"/>
    <property type="match status" value="1"/>
</dbReference>
<keyword evidence="10" id="KW-1185">Reference proteome</keyword>
<feature type="compositionally biased region" description="Acidic residues" evidence="6">
    <location>
        <begin position="51"/>
        <end position="61"/>
    </location>
</feature>
<evidence type="ECO:0000259" key="8">
    <source>
        <dbReference type="Pfam" id="PF24882"/>
    </source>
</evidence>
<comment type="similarity">
    <text evidence="2 5">Belongs to the ORC2 family.</text>
</comment>
<organism evidence="9 10">
    <name type="scientific">Raphidocelis subcapitata</name>
    <dbReference type="NCBI Taxonomy" id="307507"/>
    <lineage>
        <taxon>Eukaryota</taxon>
        <taxon>Viridiplantae</taxon>
        <taxon>Chlorophyta</taxon>
        <taxon>core chlorophytes</taxon>
        <taxon>Chlorophyceae</taxon>
        <taxon>CS clade</taxon>
        <taxon>Sphaeropleales</taxon>
        <taxon>Selenastraceae</taxon>
        <taxon>Raphidocelis</taxon>
    </lineage>
</organism>
<evidence type="ECO:0000256" key="2">
    <source>
        <dbReference type="ARBA" id="ARBA00007421"/>
    </source>
</evidence>
<dbReference type="FunCoup" id="A0A2V0PGN5">
    <property type="interactions" value="1777"/>
</dbReference>
<evidence type="ECO:0000256" key="3">
    <source>
        <dbReference type="ARBA" id="ARBA00022705"/>
    </source>
</evidence>
<accession>A0A2V0PGN5</accession>
<dbReference type="InterPro" id="IPR007220">
    <property type="entry name" value="ORC2"/>
</dbReference>
<dbReference type="GO" id="GO:0006260">
    <property type="term" value="P:DNA replication"/>
    <property type="evidence" value="ECO:0007669"/>
    <property type="project" value="UniProtKB-UniRule"/>
</dbReference>
<evidence type="ECO:0000259" key="7">
    <source>
        <dbReference type="Pfam" id="PF04084"/>
    </source>
</evidence>
<gene>
    <name evidence="9" type="ORF">Rsub_09546</name>
</gene>
<sequence length="444" mass="47880">MDTEGSSDDDQAPRTRRRGGPAAAAAAAKQQHARRAGARGGAAAAAGPSSDSEDDAMEDDDQAPRPAARRLASSEHGEDEAQPDGGSGSDSDSGDDAPRSTRQQQQQQQRQQPPARRGRARAAPAAKARAEPADVTQLLPAGMDEEMLRSTWLRLPAKNRTHKDELMQGYRRSFPRWRLQLRQRFSLLFHGCGSKRALLEAFAAEALTDGGVLAVRGYQPGVNSKAVLAAAAAALSRRPARGAGHDDLLAAVQAEPAGRRLYVIIHSIDGPGLRSPEEQLWLGRLARCPNVHLIASVDHVNAALLWDARAAARFRWLWVEAPTFAAYEDETRDVPPLLTGCLQSSSRRGASTVLSTLVSGARAVFRALAEHQLGDPGAGGASQALLFRLCRERFILNSEQALRSHLVEFRDHELVRGRPGPDGGELLHIPLDDDALRAVLEEMA</sequence>
<name>A0A2V0PGN5_9CHLO</name>
<dbReference type="STRING" id="307507.A0A2V0PGN5"/>